<evidence type="ECO:0000313" key="23">
    <source>
        <dbReference type="Proteomes" id="UP000245362"/>
    </source>
</evidence>
<keyword evidence="13 20" id="KW-0133">Cell shape</keyword>
<keyword evidence="15 20" id="KW-0560">Oxidoreductase</keyword>
<proteinExistence type="inferred from homology"/>
<evidence type="ECO:0000259" key="21">
    <source>
        <dbReference type="PROSITE" id="PS51387"/>
    </source>
</evidence>
<evidence type="ECO:0000256" key="1">
    <source>
        <dbReference type="ARBA" id="ARBA00001974"/>
    </source>
</evidence>
<dbReference type="GO" id="GO:0008762">
    <property type="term" value="F:UDP-N-acetylmuramate dehydrogenase activity"/>
    <property type="evidence" value="ECO:0007669"/>
    <property type="project" value="UniProtKB-UniRule"/>
</dbReference>
<evidence type="ECO:0000256" key="20">
    <source>
        <dbReference type="HAMAP-Rule" id="MF_00037"/>
    </source>
</evidence>
<dbReference type="EMBL" id="QFWT01000004">
    <property type="protein sequence ID" value="PWI33774.1"/>
    <property type="molecule type" value="Genomic_DNA"/>
</dbReference>
<feature type="active site" evidence="20">
    <location>
        <position position="328"/>
    </location>
</feature>
<dbReference type="GO" id="GO:0009252">
    <property type="term" value="P:peptidoglycan biosynthetic process"/>
    <property type="evidence" value="ECO:0007669"/>
    <property type="project" value="UniProtKB-UniRule"/>
</dbReference>
<evidence type="ECO:0000256" key="8">
    <source>
        <dbReference type="ARBA" id="ARBA00022490"/>
    </source>
</evidence>
<comment type="similarity">
    <text evidence="5 20">Belongs to the MurB family.</text>
</comment>
<name>A0A2U3BAL7_9VIBR</name>
<keyword evidence="16 20" id="KW-0131">Cell cycle</keyword>
<dbReference type="PANTHER" id="PTHR21071:SF4">
    <property type="entry name" value="UDP-N-ACETYLENOLPYRUVOYLGLUCOSAMINE REDUCTASE"/>
    <property type="match status" value="1"/>
</dbReference>
<dbReference type="RefSeq" id="WP_109319755.1">
    <property type="nucleotide sequence ID" value="NZ_QFWT01000004.1"/>
</dbReference>
<dbReference type="InterPro" id="IPR006094">
    <property type="entry name" value="Oxid_FAD_bind_N"/>
</dbReference>
<comment type="subcellular location">
    <subcellularLocation>
        <location evidence="3 20">Cytoplasm</location>
    </subcellularLocation>
</comment>
<feature type="active site" description="Proton donor" evidence="20">
    <location>
        <position position="233"/>
    </location>
</feature>
<dbReference type="InterPro" id="IPR016166">
    <property type="entry name" value="FAD-bd_PCMH"/>
</dbReference>
<dbReference type="Proteomes" id="UP000245362">
    <property type="component" value="Unassembled WGS sequence"/>
</dbReference>
<keyword evidence="11 20" id="KW-0274">FAD</keyword>
<dbReference type="NCBIfam" id="NF000755">
    <property type="entry name" value="PRK00046.1"/>
    <property type="match status" value="1"/>
</dbReference>
<dbReference type="InterPro" id="IPR003170">
    <property type="entry name" value="MurB"/>
</dbReference>
<gene>
    <name evidence="20" type="primary">murB</name>
    <name evidence="22" type="ORF">DI392_09990</name>
</gene>
<evidence type="ECO:0000256" key="11">
    <source>
        <dbReference type="ARBA" id="ARBA00022827"/>
    </source>
</evidence>
<evidence type="ECO:0000256" key="13">
    <source>
        <dbReference type="ARBA" id="ARBA00022960"/>
    </source>
</evidence>
<dbReference type="PROSITE" id="PS51387">
    <property type="entry name" value="FAD_PCMH"/>
    <property type="match status" value="1"/>
</dbReference>
<dbReference type="GO" id="GO:0051301">
    <property type="term" value="P:cell division"/>
    <property type="evidence" value="ECO:0007669"/>
    <property type="project" value="UniProtKB-KW"/>
</dbReference>
<dbReference type="GO" id="GO:0008360">
    <property type="term" value="P:regulation of cell shape"/>
    <property type="evidence" value="ECO:0007669"/>
    <property type="project" value="UniProtKB-KW"/>
</dbReference>
<dbReference type="Gene3D" id="3.90.78.10">
    <property type="entry name" value="UDP-N-acetylenolpyruvoylglucosamine reductase, C-terminal domain"/>
    <property type="match status" value="1"/>
</dbReference>
<dbReference type="PANTHER" id="PTHR21071">
    <property type="entry name" value="UDP-N-ACETYLENOLPYRUVOYLGLUCOSAMINE REDUCTASE"/>
    <property type="match status" value="1"/>
</dbReference>
<dbReference type="OrthoDB" id="9804753at2"/>
<evidence type="ECO:0000256" key="6">
    <source>
        <dbReference type="ARBA" id="ARBA00012518"/>
    </source>
</evidence>
<dbReference type="UniPathway" id="UPA00219"/>
<dbReference type="AlphaFoldDB" id="A0A2U3BAL7"/>
<dbReference type="GO" id="GO:0071555">
    <property type="term" value="P:cell wall organization"/>
    <property type="evidence" value="ECO:0007669"/>
    <property type="project" value="UniProtKB-KW"/>
</dbReference>
<dbReference type="NCBIfam" id="TIGR00179">
    <property type="entry name" value="murB"/>
    <property type="match status" value="1"/>
</dbReference>
<reference evidence="22 23" key="1">
    <citation type="submission" date="2018-05" db="EMBL/GenBank/DDBJ databases">
        <title>Vibrio limimaris sp. nov., isolated from marine sediment.</title>
        <authorList>
            <person name="Li C.-M."/>
        </authorList>
    </citation>
    <scope>NUCLEOTIDE SEQUENCE [LARGE SCALE GENOMIC DNA]</scope>
    <source>
        <strain evidence="22 23">E4404</strain>
    </source>
</reference>
<dbReference type="GO" id="GO:0005829">
    <property type="term" value="C:cytosol"/>
    <property type="evidence" value="ECO:0007669"/>
    <property type="project" value="TreeGrafter"/>
</dbReference>
<dbReference type="Pfam" id="PF02873">
    <property type="entry name" value="MurB_C"/>
    <property type="match status" value="1"/>
</dbReference>
<dbReference type="InterPro" id="IPR036318">
    <property type="entry name" value="FAD-bd_PCMH-like_sf"/>
</dbReference>
<comment type="function">
    <text evidence="2 20">Cell wall formation.</text>
</comment>
<evidence type="ECO:0000256" key="14">
    <source>
        <dbReference type="ARBA" id="ARBA00022984"/>
    </source>
</evidence>
<protein>
    <recommendedName>
        <fullName evidence="7 20">UDP-N-acetylenolpyruvoylglucosamine reductase</fullName>
        <ecNumber evidence="6 20">1.3.1.98</ecNumber>
    </recommendedName>
    <alternativeName>
        <fullName evidence="18 20">UDP-N-acetylmuramate dehydrogenase</fullName>
    </alternativeName>
</protein>
<dbReference type="SUPFAM" id="SSF56194">
    <property type="entry name" value="Uridine diphospho-N-Acetylenolpyruvylglucosamine reductase, MurB, C-terminal domain"/>
    <property type="match status" value="1"/>
</dbReference>
<organism evidence="22 23">
    <name type="scientific">Vibrio albus</name>
    <dbReference type="NCBI Taxonomy" id="2200953"/>
    <lineage>
        <taxon>Bacteria</taxon>
        <taxon>Pseudomonadati</taxon>
        <taxon>Pseudomonadota</taxon>
        <taxon>Gammaproteobacteria</taxon>
        <taxon>Vibrionales</taxon>
        <taxon>Vibrionaceae</taxon>
        <taxon>Vibrio</taxon>
    </lineage>
</organism>
<dbReference type="InterPro" id="IPR016167">
    <property type="entry name" value="FAD-bd_PCMH_sub1"/>
</dbReference>
<evidence type="ECO:0000313" key="22">
    <source>
        <dbReference type="EMBL" id="PWI33774.1"/>
    </source>
</evidence>
<feature type="active site" evidence="20">
    <location>
        <position position="163"/>
    </location>
</feature>
<dbReference type="Gene3D" id="3.30.465.10">
    <property type="match status" value="1"/>
</dbReference>
<dbReference type="Gene3D" id="3.30.43.10">
    <property type="entry name" value="Uridine Diphospho-n-acetylenolpyruvylglucosamine Reductase, domain 2"/>
    <property type="match status" value="1"/>
</dbReference>
<evidence type="ECO:0000256" key="2">
    <source>
        <dbReference type="ARBA" id="ARBA00003921"/>
    </source>
</evidence>
<dbReference type="InterPro" id="IPR011601">
    <property type="entry name" value="MurB_C"/>
</dbReference>
<keyword evidence="23" id="KW-1185">Reference proteome</keyword>
<dbReference type="InterPro" id="IPR016169">
    <property type="entry name" value="FAD-bd_PCMH_sub2"/>
</dbReference>
<comment type="pathway">
    <text evidence="4 20">Cell wall biogenesis; peptidoglycan biosynthesis.</text>
</comment>
<evidence type="ECO:0000256" key="16">
    <source>
        <dbReference type="ARBA" id="ARBA00023306"/>
    </source>
</evidence>
<comment type="catalytic activity">
    <reaction evidence="19 20">
        <text>UDP-N-acetyl-alpha-D-muramate + NADP(+) = UDP-N-acetyl-3-O-(1-carboxyvinyl)-alpha-D-glucosamine + NADPH + H(+)</text>
        <dbReference type="Rhea" id="RHEA:12248"/>
        <dbReference type="ChEBI" id="CHEBI:15378"/>
        <dbReference type="ChEBI" id="CHEBI:57783"/>
        <dbReference type="ChEBI" id="CHEBI:58349"/>
        <dbReference type="ChEBI" id="CHEBI:68483"/>
        <dbReference type="ChEBI" id="CHEBI:70757"/>
        <dbReference type="EC" id="1.3.1.98"/>
    </reaction>
</comment>
<evidence type="ECO:0000256" key="19">
    <source>
        <dbReference type="ARBA" id="ARBA00048914"/>
    </source>
</evidence>
<dbReference type="InterPro" id="IPR036635">
    <property type="entry name" value="MurB_C_sf"/>
</dbReference>
<evidence type="ECO:0000256" key="7">
    <source>
        <dbReference type="ARBA" id="ARBA00015188"/>
    </source>
</evidence>
<dbReference type="HAMAP" id="MF_00037">
    <property type="entry name" value="MurB"/>
    <property type="match status" value="1"/>
</dbReference>
<accession>A0A2U3BAL7</accession>
<evidence type="ECO:0000256" key="15">
    <source>
        <dbReference type="ARBA" id="ARBA00023002"/>
    </source>
</evidence>
<keyword evidence="9 20" id="KW-0132">Cell division</keyword>
<evidence type="ECO:0000256" key="18">
    <source>
        <dbReference type="ARBA" id="ARBA00031026"/>
    </source>
</evidence>
<evidence type="ECO:0000256" key="17">
    <source>
        <dbReference type="ARBA" id="ARBA00023316"/>
    </source>
</evidence>
<dbReference type="SUPFAM" id="SSF56176">
    <property type="entry name" value="FAD-binding/transporter-associated domain-like"/>
    <property type="match status" value="1"/>
</dbReference>
<keyword evidence="8 20" id="KW-0963">Cytoplasm</keyword>
<comment type="cofactor">
    <cofactor evidence="1 20">
        <name>FAD</name>
        <dbReference type="ChEBI" id="CHEBI:57692"/>
    </cofactor>
</comment>
<evidence type="ECO:0000256" key="9">
    <source>
        <dbReference type="ARBA" id="ARBA00022618"/>
    </source>
</evidence>
<evidence type="ECO:0000256" key="3">
    <source>
        <dbReference type="ARBA" id="ARBA00004496"/>
    </source>
</evidence>
<dbReference type="GO" id="GO:0071949">
    <property type="term" value="F:FAD binding"/>
    <property type="evidence" value="ECO:0007669"/>
    <property type="project" value="InterPro"/>
</dbReference>
<keyword evidence="17 20" id="KW-0961">Cell wall biogenesis/degradation</keyword>
<keyword evidence="14 20" id="KW-0573">Peptidoglycan synthesis</keyword>
<dbReference type="EC" id="1.3.1.98" evidence="6 20"/>
<evidence type="ECO:0000256" key="10">
    <source>
        <dbReference type="ARBA" id="ARBA00022630"/>
    </source>
</evidence>
<evidence type="ECO:0000256" key="4">
    <source>
        <dbReference type="ARBA" id="ARBA00004752"/>
    </source>
</evidence>
<dbReference type="Pfam" id="PF01565">
    <property type="entry name" value="FAD_binding_4"/>
    <property type="match status" value="1"/>
</dbReference>
<evidence type="ECO:0000256" key="5">
    <source>
        <dbReference type="ARBA" id="ARBA00010485"/>
    </source>
</evidence>
<keyword evidence="10 20" id="KW-0285">Flavoprotein</keyword>
<comment type="caution">
    <text evidence="22">The sequence shown here is derived from an EMBL/GenBank/DDBJ whole genome shotgun (WGS) entry which is preliminary data.</text>
</comment>
<sequence>MQVFTNASLKPYHTFSIDISCDVLVIIESVEDLIQVYQDAAWEDLPKLMIGKGSNLLFTEHYSGVVIVNRIMGKRVSEEADAWNIHVNAGEDWPSIVEWSIEQGYAGLENLALIPGCAGSAPIQNIGAYGKEFKDFCQYVDVLTLDTFESKRLTPEQCRFGYRDSVFKHELYKKVVITGVGLSLDKDWVPCINYGSLQTIPSDELSPKRIYQEICRVRMAKLPDPEEQGNAGSFFKNPLISKAHFDKLKTDFPDIVGYDSGEQVKVAAGWLIDHCDLKGFQVGGAMVHPNQALVLVNVNHASAKDIVQLAATVREKVRVQYQVELEHEVRFMGSTTETYLSELVG</sequence>
<keyword evidence="12 20" id="KW-0521">NADP</keyword>
<evidence type="ECO:0000256" key="12">
    <source>
        <dbReference type="ARBA" id="ARBA00022857"/>
    </source>
</evidence>
<feature type="domain" description="FAD-binding PCMH-type" evidence="21">
    <location>
        <begin position="17"/>
        <end position="187"/>
    </location>
</feature>